<proteinExistence type="predicted"/>
<reference evidence="1" key="1">
    <citation type="journal article" date="2021" name="Proc. Natl. Acad. Sci. U.S.A.">
        <title>Three genomes in the algal genus Volvox reveal the fate of a haploid sex-determining region after a transition to homothallism.</title>
        <authorList>
            <person name="Yamamoto K."/>
            <person name="Hamaji T."/>
            <person name="Kawai-Toyooka H."/>
            <person name="Matsuzaki R."/>
            <person name="Takahashi F."/>
            <person name="Nishimura Y."/>
            <person name="Kawachi M."/>
            <person name="Noguchi H."/>
            <person name="Minakuchi Y."/>
            <person name="Umen J.G."/>
            <person name="Toyoda A."/>
            <person name="Nozaki H."/>
        </authorList>
    </citation>
    <scope>NUCLEOTIDE SEQUENCE</scope>
    <source>
        <strain evidence="1">NIES-3786</strain>
    </source>
</reference>
<evidence type="ECO:0000313" key="1">
    <source>
        <dbReference type="EMBL" id="GIL75333.1"/>
    </source>
</evidence>
<accession>A0A8J4CBB4</accession>
<dbReference type="AlphaFoldDB" id="A0A8J4CBB4"/>
<feature type="non-terminal residue" evidence="1">
    <location>
        <position position="1"/>
    </location>
</feature>
<sequence>NNHVGGGGRCKRGGGGGNCYVWGVGAWLMAVRSAVVASIASAPSALNGEAGRRGRGEVAGERVILAARSRWAVPASGEALRRQQLANSGGEPARLQGNKPPYRMLWAARQPLIAQGSHG</sequence>
<protein>
    <submittedName>
        <fullName evidence="1">Uncharacterized protein</fullName>
    </submittedName>
</protein>
<evidence type="ECO:0000313" key="2">
    <source>
        <dbReference type="Proteomes" id="UP000747110"/>
    </source>
</evidence>
<name>A0A8J4CBB4_9CHLO</name>
<organism evidence="1 2">
    <name type="scientific">Volvox reticuliferus</name>
    <dbReference type="NCBI Taxonomy" id="1737510"/>
    <lineage>
        <taxon>Eukaryota</taxon>
        <taxon>Viridiplantae</taxon>
        <taxon>Chlorophyta</taxon>
        <taxon>core chlorophytes</taxon>
        <taxon>Chlorophyceae</taxon>
        <taxon>CS clade</taxon>
        <taxon>Chlamydomonadales</taxon>
        <taxon>Volvocaceae</taxon>
        <taxon>Volvox</taxon>
    </lineage>
</organism>
<gene>
    <name evidence="1" type="ORF">Vretifemale_5146</name>
</gene>
<dbReference type="Proteomes" id="UP000747110">
    <property type="component" value="Unassembled WGS sequence"/>
</dbReference>
<comment type="caution">
    <text evidence="1">The sequence shown here is derived from an EMBL/GenBank/DDBJ whole genome shotgun (WGS) entry which is preliminary data.</text>
</comment>
<dbReference type="EMBL" id="BNCP01000007">
    <property type="protein sequence ID" value="GIL75333.1"/>
    <property type="molecule type" value="Genomic_DNA"/>
</dbReference>
<keyword evidence="2" id="KW-1185">Reference proteome</keyword>